<dbReference type="Pfam" id="PF03372">
    <property type="entry name" value="Exo_endo_phos"/>
    <property type="match status" value="1"/>
</dbReference>
<dbReference type="PANTHER" id="PTHR35218">
    <property type="entry name" value="RNASE H DOMAIN-CONTAINING PROTEIN"/>
    <property type="match status" value="1"/>
</dbReference>
<keyword evidence="2" id="KW-1185">Reference proteome</keyword>
<organism evidence="2 3">
    <name type="scientific">Coffea arabica</name>
    <name type="common">Arabian coffee</name>
    <dbReference type="NCBI Taxonomy" id="13443"/>
    <lineage>
        <taxon>Eukaryota</taxon>
        <taxon>Viridiplantae</taxon>
        <taxon>Streptophyta</taxon>
        <taxon>Embryophyta</taxon>
        <taxon>Tracheophyta</taxon>
        <taxon>Spermatophyta</taxon>
        <taxon>Magnoliopsida</taxon>
        <taxon>eudicotyledons</taxon>
        <taxon>Gunneridae</taxon>
        <taxon>Pentapetalae</taxon>
        <taxon>asterids</taxon>
        <taxon>lamiids</taxon>
        <taxon>Gentianales</taxon>
        <taxon>Rubiaceae</taxon>
        <taxon>Ixoroideae</taxon>
        <taxon>Gardenieae complex</taxon>
        <taxon>Bertiereae - Coffeeae clade</taxon>
        <taxon>Coffeeae</taxon>
        <taxon>Coffea</taxon>
    </lineage>
</organism>
<evidence type="ECO:0000313" key="3">
    <source>
        <dbReference type="RefSeq" id="XP_071906074.1"/>
    </source>
</evidence>
<protein>
    <recommendedName>
        <fullName evidence="1">Endonuclease/exonuclease/phosphatase domain-containing protein</fullName>
    </recommendedName>
</protein>
<reference evidence="3" key="1">
    <citation type="submission" date="2025-08" db="UniProtKB">
        <authorList>
            <consortium name="RefSeq"/>
        </authorList>
    </citation>
    <scope>IDENTIFICATION</scope>
    <source>
        <tissue evidence="3">Leaves</tissue>
    </source>
</reference>
<dbReference type="RefSeq" id="XP_071906074.1">
    <property type="nucleotide sequence ID" value="XM_072049973.1"/>
</dbReference>
<accession>A0ABM4UFK8</accession>
<proteinExistence type="predicted"/>
<dbReference type="PANTHER" id="PTHR35218:SF9">
    <property type="entry name" value="ENDONUCLEASE_EXONUCLEASE_PHOSPHATASE DOMAIN-CONTAINING PROTEIN"/>
    <property type="match status" value="1"/>
</dbReference>
<evidence type="ECO:0000259" key="1">
    <source>
        <dbReference type="Pfam" id="PF03372"/>
    </source>
</evidence>
<dbReference type="Proteomes" id="UP001652660">
    <property type="component" value="Chromosome 5c"/>
</dbReference>
<gene>
    <name evidence="3" type="primary">LOC140007265</name>
</gene>
<evidence type="ECO:0000313" key="2">
    <source>
        <dbReference type="Proteomes" id="UP001652660"/>
    </source>
</evidence>
<dbReference type="GeneID" id="140007265"/>
<dbReference type="SUPFAM" id="SSF56219">
    <property type="entry name" value="DNase I-like"/>
    <property type="match status" value="1"/>
</dbReference>
<dbReference type="InterPro" id="IPR036691">
    <property type="entry name" value="Endo/exonu/phosph_ase_sf"/>
</dbReference>
<dbReference type="InterPro" id="IPR005135">
    <property type="entry name" value="Endo/exonuclease/phosphatase"/>
</dbReference>
<dbReference type="Gene3D" id="3.60.10.10">
    <property type="entry name" value="Endonuclease/exonuclease/phosphatase"/>
    <property type="match status" value="1"/>
</dbReference>
<feature type="domain" description="Endonuclease/exonuclease/phosphatase" evidence="1">
    <location>
        <begin position="20"/>
        <end position="205"/>
    </location>
</feature>
<sequence length="398" mass="46356">MRALVWNYRGVGSPLIVPQLKELVQVHSPSLIFLSETKKKKTFINSVKQWVKFDDLFVVDPVGIAGGLAVIWKRDIQVKSILFTSFTIELLIGDQGGSRDWWCVCAYASSDDKIREQQWRVLERRTQIWGDCWALMGDLNDITSNGEKTGLIDIGFEGVPWTWCNNWDNEGVIKERIDRVLATKQWCGNFGKGKVTHAETEASDHCALLLDQTPVAVPRKRRFALDRRWIMQEGVGEVITEAWGKEQQGSRLYKVQCKIKQVCMNLLHWSKKLNLNSKKQVEQIKKEIKEARESQGREDRTKIIGLKRKLVEAYKREEVYWSQKARIKWLQEGDKNTSFFHASVMSRRKQNRINSLKRRSGEWCRNEEEVREEIVDYFQQLFTSDDPTDFSAILEEIP</sequence>
<name>A0ABM4UFK8_COFAR</name>